<protein>
    <recommendedName>
        <fullName evidence="4">BTB domain-containing protein</fullName>
    </recommendedName>
</protein>
<feature type="region of interest" description="Disordered" evidence="1">
    <location>
        <begin position="1"/>
        <end position="48"/>
    </location>
</feature>
<organism evidence="2 3">
    <name type="scientific">Byssothecium circinans</name>
    <dbReference type="NCBI Taxonomy" id="147558"/>
    <lineage>
        <taxon>Eukaryota</taxon>
        <taxon>Fungi</taxon>
        <taxon>Dikarya</taxon>
        <taxon>Ascomycota</taxon>
        <taxon>Pezizomycotina</taxon>
        <taxon>Dothideomycetes</taxon>
        <taxon>Pleosporomycetidae</taxon>
        <taxon>Pleosporales</taxon>
        <taxon>Massarineae</taxon>
        <taxon>Massarinaceae</taxon>
        <taxon>Byssothecium</taxon>
    </lineage>
</organism>
<sequence>MAKKKKGAKQLSVPEPEPPSDESTAQSTSCAQLISQRPKTSPYTSSPVALRIGPEKSVSYVPRDLLQNLDWMASAWSGEISLADVDENTGHVLVHYLFTGAYQTLYNTGASLIDEVNIEFKRAVLAYTAAKKCRLHGLRELAKNEIQRFGTEMDIFAVIEAVKDDFSKLLGDTAWFHAYLDEKVEAVFEEDRTVFEGDKFFDRVNDVGLARVLAKCVARLYNNKIERMLSAERVPVVGTSEECRPDMSDPPIDEAVVEESFTVEAIPEEDCPCSALECVAEEDPADDCPL</sequence>
<feature type="compositionally biased region" description="Polar residues" evidence="1">
    <location>
        <begin position="24"/>
        <end position="47"/>
    </location>
</feature>
<dbReference type="AlphaFoldDB" id="A0A6A5UDM2"/>
<dbReference type="Proteomes" id="UP000800035">
    <property type="component" value="Unassembled WGS sequence"/>
</dbReference>
<evidence type="ECO:0000313" key="3">
    <source>
        <dbReference type="Proteomes" id="UP000800035"/>
    </source>
</evidence>
<evidence type="ECO:0000256" key="1">
    <source>
        <dbReference type="SAM" id="MobiDB-lite"/>
    </source>
</evidence>
<evidence type="ECO:0000313" key="2">
    <source>
        <dbReference type="EMBL" id="KAF1962410.1"/>
    </source>
</evidence>
<accession>A0A6A5UDM2</accession>
<dbReference type="EMBL" id="ML976979">
    <property type="protein sequence ID" value="KAF1962410.1"/>
    <property type="molecule type" value="Genomic_DNA"/>
</dbReference>
<dbReference type="PANTHER" id="PTHR37538">
    <property type="entry name" value="BTB DOMAIN-CONTAINING PROTEIN"/>
    <property type="match status" value="1"/>
</dbReference>
<dbReference type="OrthoDB" id="3594103at2759"/>
<evidence type="ECO:0008006" key="4">
    <source>
        <dbReference type="Google" id="ProtNLM"/>
    </source>
</evidence>
<keyword evidence="3" id="KW-1185">Reference proteome</keyword>
<proteinExistence type="predicted"/>
<dbReference type="PANTHER" id="PTHR37538:SF1">
    <property type="entry name" value="BTB DOMAIN-CONTAINING PROTEIN"/>
    <property type="match status" value="1"/>
</dbReference>
<gene>
    <name evidence="2" type="ORF">CC80DRAFT_160521</name>
</gene>
<reference evidence="2" key="1">
    <citation type="journal article" date="2020" name="Stud. Mycol.">
        <title>101 Dothideomycetes genomes: a test case for predicting lifestyles and emergence of pathogens.</title>
        <authorList>
            <person name="Haridas S."/>
            <person name="Albert R."/>
            <person name="Binder M."/>
            <person name="Bloem J."/>
            <person name="Labutti K."/>
            <person name="Salamov A."/>
            <person name="Andreopoulos B."/>
            <person name="Baker S."/>
            <person name="Barry K."/>
            <person name="Bills G."/>
            <person name="Bluhm B."/>
            <person name="Cannon C."/>
            <person name="Castanera R."/>
            <person name="Culley D."/>
            <person name="Daum C."/>
            <person name="Ezra D."/>
            <person name="Gonzalez J."/>
            <person name="Henrissat B."/>
            <person name="Kuo A."/>
            <person name="Liang C."/>
            <person name="Lipzen A."/>
            <person name="Lutzoni F."/>
            <person name="Magnuson J."/>
            <person name="Mondo S."/>
            <person name="Nolan M."/>
            <person name="Ohm R."/>
            <person name="Pangilinan J."/>
            <person name="Park H.-J."/>
            <person name="Ramirez L."/>
            <person name="Alfaro M."/>
            <person name="Sun H."/>
            <person name="Tritt A."/>
            <person name="Yoshinaga Y."/>
            <person name="Zwiers L.-H."/>
            <person name="Turgeon B."/>
            <person name="Goodwin S."/>
            <person name="Spatafora J."/>
            <person name="Crous P."/>
            <person name="Grigoriev I."/>
        </authorList>
    </citation>
    <scope>NUCLEOTIDE SEQUENCE</scope>
    <source>
        <strain evidence="2">CBS 675.92</strain>
    </source>
</reference>
<name>A0A6A5UDM2_9PLEO</name>